<dbReference type="GO" id="GO:0015385">
    <property type="term" value="F:sodium:proton antiporter activity"/>
    <property type="evidence" value="ECO:0007669"/>
    <property type="project" value="TreeGrafter"/>
</dbReference>
<dbReference type="OrthoDB" id="9806575at2"/>
<organism evidence="2 3">
    <name type="scientific">Acetomicrobium hydrogeniformans ATCC BAA-1850</name>
    <dbReference type="NCBI Taxonomy" id="592015"/>
    <lineage>
        <taxon>Bacteria</taxon>
        <taxon>Thermotogati</taxon>
        <taxon>Synergistota</taxon>
        <taxon>Synergistia</taxon>
        <taxon>Synergistales</taxon>
        <taxon>Acetomicrobiaceae</taxon>
        <taxon>Acetomicrobium</taxon>
    </lineage>
</organism>
<feature type="transmembrane region" description="Helical" evidence="1">
    <location>
        <begin position="44"/>
        <end position="63"/>
    </location>
</feature>
<keyword evidence="1" id="KW-0812">Transmembrane</keyword>
<dbReference type="EMBL" id="ACJX03000001">
    <property type="protein sequence ID" value="KRT35437.1"/>
    <property type="molecule type" value="Genomic_DNA"/>
</dbReference>
<dbReference type="Pfam" id="PF03334">
    <property type="entry name" value="PhaG_MnhG_YufB"/>
    <property type="match status" value="1"/>
</dbReference>
<evidence type="ECO:0000256" key="1">
    <source>
        <dbReference type="SAM" id="Phobius"/>
    </source>
</evidence>
<dbReference type="NCBIfam" id="TIGR01300">
    <property type="entry name" value="CPA3_mnhG_phaG"/>
    <property type="match status" value="1"/>
</dbReference>
<dbReference type="STRING" id="592015.HMPREF1705_02664"/>
<reference evidence="3" key="1">
    <citation type="submission" date="2012-09" db="EMBL/GenBank/DDBJ databases">
        <authorList>
            <person name="Weinstock G."/>
            <person name="Sodergren E."/>
            <person name="Clifton S."/>
            <person name="Fulton L."/>
            <person name="Fulton B."/>
            <person name="Courtney L."/>
            <person name="Fronick C."/>
            <person name="Harrison M."/>
            <person name="Strong C."/>
            <person name="Farmer C."/>
            <person name="Delehaunty K."/>
            <person name="Markovic C."/>
            <person name="Hall O."/>
            <person name="Minx P."/>
            <person name="Tomlinson C."/>
            <person name="Mitreva M."/>
            <person name="Nelson J."/>
            <person name="Hou S."/>
            <person name="Wollam A."/>
            <person name="Pepin K.H."/>
            <person name="Johnson M."/>
            <person name="Bhonagiri V."/>
            <person name="Nash W.E."/>
            <person name="Suruliraj S."/>
            <person name="Warren W."/>
            <person name="Chinwalla A."/>
            <person name="Mardis E.R."/>
            <person name="Wilson R.K."/>
        </authorList>
    </citation>
    <scope>NUCLEOTIDE SEQUENCE [LARGE SCALE GENOMIC DNA]</scope>
    <source>
        <strain evidence="3">OS1</strain>
    </source>
</reference>
<dbReference type="NCBIfam" id="NF009314">
    <property type="entry name" value="PRK12674.1-2"/>
    <property type="match status" value="1"/>
</dbReference>
<keyword evidence="1" id="KW-0472">Membrane</keyword>
<proteinExistence type="predicted"/>
<dbReference type="PANTHER" id="PTHR34703:SF1">
    <property type="entry name" value="ANTIPORTER SUBUNIT MNHG2-RELATED"/>
    <property type="match status" value="1"/>
</dbReference>
<sequence length="119" mass="12963">MNIDITSAIACAFMVVGVFFAMTSALGMIRFPDVYTRIHAGTKALTGGALMTLVGAAIYYPAWQVKAKILLIALFFLITNPISSHAIARACYLHGIKPTVSYKDDYGENLNNNGEETER</sequence>
<feature type="transmembrane region" description="Helical" evidence="1">
    <location>
        <begin position="6"/>
        <end position="32"/>
    </location>
</feature>
<dbReference type="PANTHER" id="PTHR34703">
    <property type="entry name" value="ANTIPORTER SUBUNIT MNHG2-RELATED"/>
    <property type="match status" value="1"/>
</dbReference>
<dbReference type="AlphaFoldDB" id="A0A0T5XAQ1"/>
<dbReference type="InterPro" id="IPR005133">
    <property type="entry name" value="PhaG_MnhG_YufB"/>
</dbReference>
<keyword evidence="1" id="KW-1133">Transmembrane helix</keyword>
<keyword evidence="3" id="KW-1185">Reference proteome</keyword>
<evidence type="ECO:0000313" key="3">
    <source>
        <dbReference type="Proteomes" id="UP000005273"/>
    </source>
</evidence>
<protein>
    <submittedName>
        <fullName evidence="2">Monovalent cation/proton antiporter, MnhG/PhaG subunit</fullName>
    </submittedName>
</protein>
<dbReference type="Proteomes" id="UP000005273">
    <property type="component" value="Unassembled WGS sequence"/>
</dbReference>
<evidence type="ECO:0000313" key="2">
    <source>
        <dbReference type="EMBL" id="KRT35437.1"/>
    </source>
</evidence>
<dbReference type="eggNOG" id="COG1320">
    <property type="taxonomic scope" value="Bacteria"/>
</dbReference>
<name>A0A0T5XAQ1_9BACT</name>
<feature type="transmembrane region" description="Helical" evidence="1">
    <location>
        <begin position="69"/>
        <end position="88"/>
    </location>
</feature>
<dbReference type="RefSeq" id="WP_057940742.1">
    <property type="nucleotide sequence ID" value="NZ_ACJX03000001.1"/>
</dbReference>
<gene>
    <name evidence="2" type="ORF">HMPREF1705_02664</name>
</gene>
<accession>A0A0T5XAQ1</accession>
<comment type="caution">
    <text evidence="2">The sequence shown here is derived from an EMBL/GenBank/DDBJ whole genome shotgun (WGS) entry which is preliminary data.</text>
</comment>